<protein>
    <submittedName>
        <fullName evidence="8">Secondary carrier transporter</fullName>
    </submittedName>
</protein>
<evidence type="ECO:0000256" key="3">
    <source>
        <dbReference type="ARBA" id="ARBA00022692"/>
    </source>
</evidence>
<feature type="transmembrane region" description="Helical" evidence="6">
    <location>
        <begin position="196"/>
        <end position="214"/>
    </location>
</feature>
<dbReference type="GO" id="GO:0005886">
    <property type="term" value="C:plasma membrane"/>
    <property type="evidence" value="ECO:0007669"/>
    <property type="project" value="TreeGrafter"/>
</dbReference>
<feature type="transmembrane region" description="Helical" evidence="6">
    <location>
        <begin position="543"/>
        <end position="570"/>
    </location>
</feature>
<evidence type="ECO:0000256" key="4">
    <source>
        <dbReference type="ARBA" id="ARBA00022989"/>
    </source>
</evidence>
<keyword evidence="4 6" id="KW-1133">Transmembrane helix</keyword>
<keyword evidence="9" id="KW-1185">Reference proteome</keyword>
<dbReference type="EMBL" id="BAABME010000528">
    <property type="protein sequence ID" value="GAA0143535.1"/>
    <property type="molecule type" value="Genomic_DNA"/>
</dbReference>
<feature type="transmembrane region" description="Helical" evidence="6">
    <location>
        <begin position="90"/>
        <end position="109"/>
    </location>
</feature>
<feature type="transmembrane region" description="Helical" evidence="6">
    <location>
        <begin position="36"/>
        <end position="54"/>
    </location>
</feature>
<dbReference type="Proteomes" id="UP001454036">
    <property type="component" value="Unassembled WGS sequence"/>
</dbReference>
<feature type="transmembrane region" description="Helical" evidence="6">
    <location>
        <begin position="121"/>
        <end position="142"/>
    </location>
</feature>
<feature type="domain" description="Bicarbonate transporter-like transmembrane" evidence="7">
    <location>
        <begin position="7"/>
        <end position="183"/>
    </location>
</feature>
<feature type="domain" description="Bicarbonate transporter-like transmembrane" evidence="7">
    <location>
        <begin position="450"/>
        <end position="592"/>
    </location>
</feature>
<proteinExistence type="inferred from homology"/>
<comment type="caution">
    <text evidence="8">The sequence shown here is derived from an EMBL/GenBank/DDBJ whole genome shotgun (WGS) entry which is preliminary data.</text>
</comment>
<evidence type="ECO:0000256" key="6">
    <source>
        <dbReference type="SAM" id="Phobius"/>
    </source>
</evidence>
<dbReference type="Gene3D" id="1.10.287.570">
    <property type="entry name" value="Helical hairpin bin"/>
    <property type="match status" value="1"/>
</dbReference>
<comment type="similarity">
    <text evidence="2">Belongs to the anion exchanger (TC 2.A.31.3) family.</text>
</comment>
<feature type="transmembrane region" description="Helical" evidence="6">
    <location>
        <begin position="330"/>
        <end position="350"/>
    </location>
</feature>
<dbReference type="GO" id="GO:0005452">
    <property type="term" value="F:solute:inorganic anion antiporter activity"/>
    <property type="evidence" value="ECO:0007669"/>
    <property type="project" value="InterPro"/>
</dbReference>
<dbReference type="PANTHER" id="PTHR11453">
    <property type="entry name" value="ANION EXCHANGE PROTEIN"/>
    <property type="match status" value="1"/>
</dbReference>
<keyword evidence="5 6" id="KW-0472">Membrane</keyword>
<evidence type="ECO:0000256" key="1">
    <source>
        <dbReference type="ARBA" id="ARBA00004141"/>
    </source>
</evidence>
<dbReference type="GO" id="GO:0006820">
    <property type="term" value="P:monoatomic anion transport"/>
    <property type="evidence" value="ECO:0007669"/>
    <property type="project" value="InterPro"/>
</dbReference>
<feature type="domain" description="Bicarbonate transporter-like transmembrane" evidence="7">
    <location>
        <begin position="201"/>
        <end position="375"/>
    </location>
</feature>
<evidence type="ECO:0000313" key="8">
    <source>
        <dbReference type="EMBL" id="GAA0143535.1"/>
    </source>
</evidence>
<accession>A0AAV3NW12</accession>
<dbReference type="PANTHER" id="PTHR11453:SF40">
    <property type="entry name" value="BORON TRANSPORTER 4-RELATED"/>
    <property type="match status" value="1"/>
</dbReference>
<dbReference type="Pfam" id="PF00955">
    <property type="entry name" value="HCO3_cotransp"/>
    <property type="match status" value="3"/>
</dbReference>
<evidence type="ECO:0000256" key="2">
    <source>
        <dbReference type="ARBA" id="ARBA00006262"/>
    </source>
</evidence>
<dbReference type="InterPro" id="IPR003020">
    <property type="entry name" value="HCO3_transpt_euk"/>
</dbReference>
<dbReference type="InterPro" id="IPR011531">
    <property type="entry name" value="HCO3_transpt-like_TM_dom"/>
</dbReference>
<comment type="subcellular location">
    <subcellularLocation>
        <location evidence="1">Membrane</location>
        <topology evidence="1">Multi-pass membrane protein</topology>
    </subcellularLocation>
</comment>
<evidence type="ECO:0000259" key="7">
    <source>
        <dbReference type="Pfam" id="PF00955"/>
    </source>
</evidence>
<keyword evidence="3 6" id="KW-0812">Transmembrane</keyword>
<dbReference type="GO" id="GO:0050801">
    <property type="term" value="P:monoatomic ion homeostasis"/>
    <property type="evidence" value="ECO:0007669"/>
    <property type="project" value="TreeGrafter"/>
</dbReference>
<evidence type="ECO:0000313" key="9">
    <source>
        <dbReference type="Proteomes" id="UP001454036"/>
    </source>
</evidence>
<reference evidence="8 9" key="1">
    <citation type="submission" date="2024-01" db="EMBL/GenBank/DDBJ databases">
        <title>The complete chloroplast genome sequence of Lithospermum erythrorhizon: insights into the phylogenetic relationship among Boraginaceae species and the maternal lineages of purple gromwells.</title>
        <authorList>
            <person name="Okada T."/>
            <person name="Watanabe K."/>
        </authorList>
    </citation>
    <scope>NUCLEOTIDE SEQUENCE [LARGE SCALE GENOMIC DNA]</scope>
</reference>
<feature type="transmembrane region" description="Helical" evidence="6">
    <location>
        <begin position="290"/>
        <end position="309"/>
    </location>
</feature>
<name>A0AAV3NW12_LITER</name>
<dbReference type="AlphaFoldDB" id="A0AAV3NW12"/>
<gene>
    <name evidence="8" type="ORF">LIER_04201</name>
</gene>
<sequence>MEQQGAPFKGIIKDINGRLPVYKTDWTAAYSSGMRILAPTSYIFFASAIPVIAFGEQLSRETDGSLGIVESLLSTAMCGIIHSIIGGQPLLIVGVAEPTIIMYSYLYHLTYKSSGLGKEMFVAWAGWVCVWTALMLFLLAIFNACTIISRFTRVACEMFGMLITVLFMQEAVKGVMSEFKAPKGEDNSSMDHDFQVSYMNGLMAIILSFGVLYTSLKSRNARSWRYGTGWFRGFIADYGVPLMVILWTALSFTIPKEIPSSVPRRLECPLPWEASIFHWKVAKDMVKVPVGYILAAFIPAVMIAGLYFFDHSVSAKMAQPKEFNLKNPPAYHYDLLILGFMTLICGLLGLPPSNGVIPQAPMHTRSLAVLQRQHIRKKMVKTAKKCMKQDATKSEIFGKMQDVFIEMDTSSFDEVDKELENLKEAVLKSGHEDPKNKVDIGKHIDIHLPVRVNEQRVSNLLQSVLVGLTVCAVPVIKMIPSSVLWGYFAYMALDNLPGNQFWDRFLLLFITPRRRFKVLEGVHMSFVDSVPFKHIATFTLLQFVYFLICYGMTWIPVFGILFPLPFFFLITIREYVLPRIFPSEHLRVLDAAEYEEVAGVSIHARERLLGDMDEDDHEDFPTEEIFDELVTHRGELRRRPTGFSDRQYPN</sequence>
<organism evidence="8 9">
    <name type="scientific">Lithospermum erythrorhizon</name>
    <name type="common">Purple gromwell</name>
    <name type="synonym">Lithospermum officinale var. erythrorhizon</name>
    <dbReference type="NCBI Taxonomy" id="34254"/>
    <lineage>
        <taxon>Eukaryota</taxon>
        <taxon>Viridiplantae</taxon>
        <taxon>Streptophyta</taxon>
        <taxon>Embryophyta</taxon>
        <taxon>Tracheophyta</taxon>
        <taxon>Spermatophyta</taxon>
        <taxon>Magnoliopsida</taxon>
        <taxon>eudicotyledons</taxon>
        <taxon>Gunneridae</taxon>
        <taxon>Pentapetalae</taxon>
        <taxon>asterids</taxon>
        <taxon>lamiids</taxon>
        <taxon>Boraginales</taxon>
        <taxon>Boraginaceae</taxon>
        <taxon>Boraginoideae</taxon>
        <taxon>Lithospermeae</taxon>
        <taxon>Lithospermum</taxon>
    </lineage>
</organism>
<feature type="transmembrane region" description="Helical" evidence="6">
    <location>
        <begin position="154"/>
        <end position="176"/>
    </location>
</feature>
<evidence type="ECO:0000256" key="5">
    <source>
        <dbReference type="ARBA" id="ARBA00023136"/>
    </source>
</evidence>